<keyword evidence="11" id="KW-0865">Zymogen</keyword>
<feature type="chain" id="PRO_5013321889" description="deuterolysin" evidence="14">
    <location>
        <begin position="18"/>
        <end position="367"/>
    </location>
</feature>
<dbReference type="InterPro" id="IPR024079">
    <property type="entry name" value="MetalloPept_cat_dom_sf"/>
</dbReference>
<dbReference type="AlphaFoldDB" id="A0A1X7RMY8"/>
<feature type="binding site" evidence="13">
    <location>
        <position position="316"/>
    </location>
    <ligand>
        <name>Zn(2+)</name>
        <dbReference type="ChEBI" id="CHEBI:29105"/>
        <note>catalytic</note>
    </ligand>
</feature>
<feature type="active site" evidence="12">
    <location>
        <position position="317"/>
    </location>
</feature>
<proteinExistence type="inferred from homology"/>
<feature type="binding site" evidence="13">
    <location>
        <position position="331"/>
    </location>
    <ligand>
        <name>Zn(2+)</name>
        <dbReference type="ChEBI" id="CHEBI:29105"/>
        <note>catalytic</note>
    </ligand>
</feature>
<dbReference type="CDD" id="cd11008">
    <property type="entry name" value="M35_deuterolysin_like"/>
    <property type="match status" value="1"/>
</dbReference>
<dbReference type="InterPro" id="IPR001384">
    <property type="entry name" value="Peptidase_M35"/>
</dbReference>
<dbReference type="InterPro" id="IPR050414">
    <property type="entry name" value="Fungal_M35_metalloproteases"/>
</dbReference>
<feature type="signal peptide" evidence="14">
    <location>
        <begin position="1"/>
        <end position="17"/>
    </location>
</feature>
<comment type="catalytic activity">
    <reaction evidence="1">
        <text>Preferential cleavage of bonds with hydrophobic residues in P1'. Also 3-Asn-|-Gln-4 and 8-Gly-|-Ser-9 bonds in insulin B chain.</text>
        <dbReference type="EC" id="3.4.24.39"/>
    </reaction>
</comment>
<evidence type="ECO:0000256" key="5">
    <source>
        <dbReference type="ARBA" id="ARBA00022685"/>
    </source>
</evidence>
<name>A0A1X7RMY8_ZYMT9</name>
<dbReference type="GO" id="GO:0046872">
    <property type="term" value="F:metal ion binding"/>
    <property type="evidence" value="ECO:0007669"/>
    <property type="project" value="UniProtKB-KW"/>
</dbReference>
<gene>
    <name evidence="15" type="ORF">ZT3D7_G3926</name>
</gene>
<dbReference type="Gene3D" id="3.40.390.10">
    <property type="entry name" value="Collagenase (Catalytic Domain)"/>
    <property type="match status" value="1"/>
</dbReference>
<dbReference type="PANTHER" id="PTHR37016">
    <property type="match status" value="1"/>
</dbReference>
<dbReference type="GO" id="GO:0004222">
    <property type="term" value="F:metalloendopeptidase activity"/>
    <property type="evidence" value="ECO:0007669"/>
    <property type="project" value="InterPro"/>
</dbReference>
<keyword evidence="8" id="KW-0378">Hydrolase</keyword>
<dbReference type="STRING" id="1276538.A0A1X7RMY8"/>
<dbReference type="Pfam" id="PF02102">
    <property type="entry name" value="Peptidase_M35"/>
    <property type="match status" value="1"/>
</dbReference>
<comment type="cofactor">
    <cofactor evidence="13">
        <name>Zn(2+)</name>
        <dbReference type="ChEBI" id="CHEBI:29105"/>
    </cofactor>
    <text evidence="13">Binds 1 zinc ion per subunit.</text>
</comment>
<evidence type="ECO:0000256" key="10">
    <source>
        <dbReference type="ARBA" id="ARBA00023049"/>
    </source>
</evidence>
<dbReference type="EMBL" id="LT853694">
    <property type="protein sequence ID" value="SMQ48776.1"/>
    <property type="molecule type" value="Genomic_DNA"/>
</dbReference>
<evidence type="ECO:0000256" key="8">
    <source>
        <dbReference type="ARBA" id="ARBA00022801"/>
    </source>
</evidence>
<feature type="binding site" evidence="13">
    <location>
        <position position="320"/>
    </location>
    <ligand>
        <name>Zn(2+)</name>
        <dbReference type="ChEBI" id="CHEBI:29105"/>
        <note>catalytic</note>
    </ligand>
</feature>
<organism evidence="15 16">
    <name type="scientific">Zymoseptoria tritici (strain ST99CH_3D7)</name>
    <dbReference type="NCBI Taxonomy" id="1276538"/>
    <lineage>
        <taxon>Eukaryota</taxon>
        <taxon>Fungi</taxon>
        <taxon>Dikarya</taxon>
        <taxon>Ascomycota</taxon>
        <taxon>Pezizomycotina</taxon>
        <taxon>Dothideomycetes</taxon>
        <taxon>Dothideomycetidae</taxon>
        <taxon>Mycosphaerellales</taxon>
        <taxon>Mycosphaerellaceae</taxon>
        <taxon>Zymoseptoria</taxon>
    </lineage>
</organism>
<evidence type="ECO:0000256" key="6">
    <source>
        <dbReference type="ARBA" id="ARBA00022723"/>
    </source>
</evidence>
<dbReference type="EC" id="3.4.24.39" evidence="3"/>
<dbReference type="GO" id="GO:0006508">
    <property type="term" value="P:proteolysis"/>
    <property type="evidence" value="ECO:0007669"/>
    <property type="project" value="UniProtKB-KW"/>
</dbReference>
<comment type="similarity">
    <text evidence="2">Belongs to the peptidase M35 family.</text>
</comment>
<keyword evidence="6 13" id="KW-0479">Metal-binding</keyword>
<evidence type="ECO:0000256" key="1">
    <source>
        <dbReference type="ARBA" id="ARBA00001187"/>
    </source>
</evidence>
<dbReference type="SUPFAM" id="SSF55486">
    <property type="entry name" value="Metalloproteases ('zincins'), catalytic domain"/>
    <property type="match status" value="1"/>
</dbReference>
<evidence type="ECO:0000256" key="2">
    <source>
        <dbReference type="ARBA" id="ARBA00010279"/>
    </source>
</evidence>
<sequence length="367" mass="40061">MKMEVLLLTALVRLAFASVTTSPTDSPARTSSGLEVLLQSTGNTIIRATVSNIGNQDYNIFSKNTIIDQSPVDRVQITVDGAPVQSRGLRLIYGTDELDESLFVPIPAGQSVEVSFDIAATHWVHQSPHGKHKITAVGSFQYAELNSTKIVGHIPYRSNGLAVEVDLVKAAAAFEGFHPPKDELRRRAYISDKRCTKDQIGQVRNGMEACAKAAQAAADQAAKGGELYTVYFKSDFYQTDISKHLGAIANECKNFNRGAIRIYCDDVPGINECKVGTAAYAIQNPDELTFCPPWFKLPLYERCDLSGEGRAGIVIHEMAHFKRVHDPGCADYAYFKGASKGLNAYDASQNCDSLGYFAMDLYGKCPA</sequence>
<evidence type="ECO:0000256" key="4">
    <source>
        <dbReference type="ARBA" id="ARBA00022670"/>
    </source>
</evidence>
<keyword evidence="5" id="KW-0165">Cleavage on pair of basic residues</keyword>
<dbReference type="Gene3D" id="2.60.40.2970">
    <property type="match status" value="1"/>
</dbReference>
<dbReference type="PANTHER" id="PTHR37016:SF3">
    <property type="entry name" value="NEUTRAL PROTEASE 2-RELATED"/>
    <property type="match status" value="1"/>
</dbReference>
<keyword evidence="10" id="KW-0482">Metalloprotease</keyword>
<evidence type="ECO:0000313" key="15">
    <source>
        <dbReference type="EMBL" id="SMQ48776.1"/>
    </source>
</evidence>
<keyword evidence="16" id="KW-1185">Reference proteome</keyword>
<evidence type="ECO:0000256" key="13">
    <source>
        <dbReference type="PIRSR" id="PIRSR601384-2"/>
    </source>
</evidence>
<evidence type="ECO:0000313" key="16">
    <source>
        <dbReference type="Proteomes" id="UP000215127"/>
    </source>
</evidence>
<evidence type="ECO:0000256" key="11">
    <source>
        <dbReference type="ARBA" id="ARBA00023145"/>
    </source>
</evidence>
<evidence type="ECO:0000256" key="7">
    <source>
        <dbReference type="ARBA" id="ARBA00022729"/>
    </source>
</evidence>
<evidence type="ECO:0000256" key="12">
    <source>
        <dbReference type="PIRSR" id="PIRSR601384-1"/>
    </source>
</evidence>
<accession>A0A1X7RMY8</accession>
<evidence type="ECO:0000256" key="3">
    <source>
        <dbReference type="ARBA" id="ARBA00012431"/>
    </source>
</evidence>
<dbReference type="Proteomes" id="UP000215127">
    <property type="component" value="Chromosome 3"/>
</dbReference>
<evidence type="ECO:0000256" key="14">
    <source>
        <dbReference type="SAM" id="SignalP"/>
    </source>
</evidence>
<reference evidence="15 16" key="1">
    <citation type="submission" date="2016-06" db="EMBL/GenBank/DDBJ databases">
        <authorList>
            <person name="Kjaerup R.B."/>
            <person name="Dalgaard T.S."/>
            <person name="Juul-Madsen H.R."/>
        </authorList>
    </citation>
    <scope>NUCLEOTIDE SEQUENCE [LARGE SCALE GENOMIC DNA]</scope>
</reference>
<keyword evidence="9 13" id="KW-0862">Zinc</keyword>
<protein>
    <recommendedName>
        <fullName evidence="3">deuterolysin</fullName>
        <ecNumber evidence="3">3.4.24.39</ecNumber>
    </recommendedName>
</protein>
<evidence type="ECO:0000256" key="9">
    <source>
        <dbReference type="ARBA" id="ARBA00022833"/>
    </source>
</evidence>
<keyword evidence="7 14" id="KW-0732">Signal</keyword>
<keyword evidence="4" id="KW-0645">Protease</keyword>